<name>A0A2S4NBB5_9FLAO</name>
<organism evidence="2 3">
    <name type="scientific">Flavobacterium croceum DSM 17960</name>
    <dbReference type="NCBI Taxonomy" id="1121886"/>
    <lineage>
        <taxon>Bacteria</taxon>
        <taxon>Pseudomonadati</taxon>
        <taxon>Bacteroidota</taxon>
        <taxon>Flavobacteriia</taxon>
        <taxon>Flavobacteriales</taxon>
        <taxon>Flavobacteriaceae</taxon>
        <taxon>Flavobacterium</taxon>
    </lineage>
</organism>
<dbReference type="OrthoDB" id="1148356at2"/>
<evidence type="ECO:0000313" key="3">
    <source>
        <dbReference type="Proteomes" id="UP000237056"/>
    </source>
</evidence>
<feature type="signal peptide" evidence="1">
    <location>
        <begin position="1"/>
        <end position="17"/>
    </location>
</feature>
<dbReference type="Proteomes" id="UP000237056">
    <property type="component" value="Unassembled WGS sequence"/>
</dbReference>
<dbReference type="RefSeq" id="WP_103724996.1">
    <property type="nucleotide sequence ID" value="NZ_PQNY01000002.1"/>
</dbReference>
<reference evidence="2 3" key="1">
    <citation type="submission" date="2018-01" db="EMBL/GenBank/DDBJ databases">
        <title>Genomic Encyclopedia of Type Strains, Phase I: the one thousand microbial genomes (KMG-I) project.</title>
        <authorList>
            <person name="Goeker M."/>
        </authorList>
    </citation>
    <scope>NUCLEOTIDE SEQUENCE [LARGE SCALE GENOMIC DNA]</scope>
    <source>
        <strain evidence="2 3">DSM 17960</strain>
    </source>
</reference>
<evidence type="ECO:0000313" key="2">
    <source>
        <dbReference type="EMBL" id="POS02743.1"/>
    </source>
</evidence>
<keyword evidence="3" id="KW-1185">Reference proteome</keyword>
<keyword evidence="1" id="KW-0732">Signal</keyword>
<gene>
    <name evidence="2" type="ORF">Q361_10255</name>
</gene>
<comment type="caution">
    <text evidence="2">The sequence shown here is derived from an EMBL/GenBank/DDBJ whole genome shotgun (WGS) entry which is preliminary data.</text>
</comment>
<feature type="chain" id="PRO_5015758974" description="Outer membrane protein with beta-barrel domain" evidence="1">
    <location>
        <begin position="18"/>
        <end position="184"/>
    </location>
</feature>
<evidence type="ECO:0000256" key="1">
    <source>
        <dbReference type="SAM" id="SignalP"/>
    </source>
</evidence>
<dbReference type="EMBL" id="PQNY01000002">
    <property type="protein sequence ID" value="POS02743.1"/>
    <property type="molecule type" value="Genomic_DNA"/>
</dbReference>
<accession>A0A2S4NBB5</accession>
<proteinExistence type="predicted"/>
<evidence type="ECO:0008006" key="4">
    <source>
        <dbReference type="Google" id="ProtNLM"/>
    </source>
</evidence>
<dbReference type="AlphaFoldDB" id="A0A2S4NBB5"/>
<sequence>MRILYIYIVLICSISFAQTSLDNTIPKHQIGIGISKFVNSAFTSDKNAYSINYRYALTEKIHVRGGALYENDDSEGGFTDFGIKLGADKIIKNYTKWHFYYGIDVMTNYNNYKNINKNQYMLGIMPFLGIQFNLSQNFSFTVEPGFYVRHNIVVDHATFSNDNRNSWTESGLGKLGYVNLNFHF</sequence>
<protein>
    <recommendedName>
        <fullName evidence="4">Outer membrane protein with beta-barrel domain</fullName>
    </recommendedName>
</protein>